<reference evidence="13" key="1">
    <citation type="submission" date="2022-08" db="EMBL/GenBank/DDBJ databases">
        <title>A Global Phylogenomic Analysis of the Shiitake Genus Lentinula.</title>
        <authorList>
            <consortium name="DOE Joint Genome Institute"/>
            <person name="Sierra-Patev S."/>
            <person name="Min B."/>
            <person name="Naranjo-Ortiz M."/>
            <person name="Looney B."/>
            <person name="Konkel Z."/>
            <person name="Slot J.C."/>
            <person name="Sakamoto Y."/>
            <person name="Steenwyk J.L."/>
            <person name="Rokas A."/>
            <person name="Carro J."/>
            <person name="Camarero S."/>
            <person name="Ferreira P."/>
            <person name="Molpeceres G."/>
            <person name="Ruiz-Duenas F.J."/>
            <person name="Serrano A."/>
            <person name="Henrissat B."/>
            <person name="Drula E."/>
            <person name="Hughes K.W."/>
            <person name="Mata J.L."/>
            <person name="Ishikawa N.K."/>
            <person name="Vargas-Isla R."/>
            <person name="Ushijima S."/>
            <person name="Smith C.A."/>
            <person name="Ahrendt S."/>
            <person name="Andreopoulos W."/>
            <person name="He G."/>
            <person name="Labutti K."/>
            <person name="Lipzen A."/>
            <person name="Ng V."/>
            <person name="Riley R."/>
            <person name="Sandor L."/>
            <person name="Barry K."/>
            <person name="Martinez A.T."/>
            <person name="Xiao Y."/>
            <person name="Gibbons J.G."/>
            <person name="Terashima K."/>
            <person name="Grigoriev I.V."/>
            <person name="Hibbett D.S."/>
        </authorList>
    </citation>
    <scope>NUCLEOTIDE SEQUENCE</scope>
    <source>
        <strain evidence="13">JLM2183</strain>
    </source>
</reference>
<evidence type="ECO:0000256" key="8">
    <source>
        <dbReference type="ARBA" id="ARBA00023163"/>
    </source>
</evidence>
<gene>
    <name evidence="13" type="ORF">J3R30DRAFT_3866272</name>
</gene>
<dbReference type="InterPro" id="IPR046950">
    <property type="entry name" value="DNA-dir_Rpol_C_phage-type"/>
</dbReference>
<evidence type="ECO:0000256" key="7">
    <source>
        <dbReference type="ARBA" id="ARBA00023128"/>
    </source>
</evidence>
<dbReference type="Pfam" id="PF00940">
    <property type="entry name" value="RNA_pol"/>
    <property type="match status" value="1"/>
</dbReference>
<dbReference type="FunFam" id="1.10.150.20:FF:000041">
    <property type="entry name" value="DNA-directed RNA polymerase"/>
    <property type="match status" value="1"/>
</dbReference>
<evidence type="ECO:0000256" key="1">
    <source>
        <dbReference type="ARBA" id="ARBA00004173"/>
    </source>
</evidence>
<dbReference type="AlphaFoldDB" id="A0A9W9AHP5"/>
<dbReference type="Gene3D" id="1.10.287.260">
    <property type="match status" value="1"/>
</dbReference>
<dbReference type="InterPro" id="IPR043502">
    <property type="entry name" value="DNA/RNA_pol_sf"/>
</dbReference>
<dbReference type="Gene3D" id="1.10.1320.10">
    <property type="entry name" value="DNA-directed RNA polymerase, N-terminal domain"/>
    <property type="match status" value="1"/>
</dbReference>
<evidence type="ECO:0000313" key="14">
    <source>
        <dbReference type="Proteomes" id="UP001150266"/>
    </source>
</evidence>
<dbReference type="PROSITE" id="PS00489">
    <property type="entry name" value="RNA_POL_PHAGE_2"/>
    <property type="match status" value="1"/>
</dbReference>
<dbReference type="InterPro" id="IPR037159">
    <property type="entry name" value="RNA_POL_N_sf"/>
</dbReference>
<comment type="function">
    <text evidence="10">DNA-dependent RNA polymerase catalyzes the transcription of DNA into RNA using the four ribonucleoside triphosphates as substrates.</text>
</comment>
<dbReference type="GO" id="GO:0001018">
    <property type="term" value="F:mitochondrial promoter sequence-specific DNA binding"/>
    <property type="evidence" value="ECO:0007669"/>
    <property type="project" value="TreeGrafter"/>
</dbReference>
<dbReference type="Gene3D" id="1.10.287.280">
    <property type="match status" value="1"/>
</dbReference>
<dbReference type="SMART" id="SM01311">
    <property type="entry name" value="RPOL_N"/>
    <property type="match status" value="1"/>
</dbReference>
<dbReference type="SUPFAM" id="SSF56672">
    <property type="entry name" value="DNA/RNA polymerases"/>
    <property type="match status" value="1"/>
</dbReference>
<proteinExistence type="inferred from homology"/>
<keyword evidence="3 10" id="KW-0240">DNA-directed RNA polymerase</keyword>
<dbReference type="PANTHER" id="PTHR10102">
    <property type="entry name" value="DNA-DIRECTED RNA POLYMERASE, MITOCHONDRIAL"/>
    <property type="match status" value="1"/>
</dbReference>
<feature type="domain" description="DNA-directed RNA polymerase N-terminal" evidence="12">
    <location>
        <begin position="165"/>
        <end position="481"/>
    </location>
</feature>
<evidence type="ECO:0000256" key="6">
    <source>
        <dbReference type="ARBA" id="ARBA00022946"/>
    </source>
</evidence>
<feature type="compositionally biased region" description="Basic and acidic residues" evidence="11">
    <location>
        <begin position="1079"/>
        <end position="1088"/>
    </location>
</feature>
<keyword evidence="7" id="KW-0496">Mitochondrion</keyword>
<dbReference type="GO" id="GO:0006390">
    <property type="term" value="P:mitochondrial transcription"/>
    <property type="evidence" value="ECO:0007669"/>
    <property type="project" value="TreeGrafter"/>
</dbReference>
<protein>
    <recommendedName>
        <fullName evidence="10">DNA-directed RNA polymerase</fullName>
        <ecNumber evidence="10">2.7.7.6</ecNumber>
    </recommendedName>
</protein>
<dbReference type="PROSITE" id="PS00900">
    <property type="entry name" value="RNA_POL_PHAGE_1"/>
    <property type="match status" value="1"/>
</dbReference>
<organism evidence="13 14">
    <name type="scientific">Lentinula aciculospora</name>
    <dbReference type="NCBI Taxonomy" id="153920"/>
    <lineage>
        <taxon>Eukaryota</taxon>
        <taxon>Fungi</taxon>
        <taxon>Dikarya</taxon>
        <taxon>Basidiomycota</taxon>
        <taxon>Agaricomycotina</taxon>
        <taxon>Agaricomycetes</taxon>
        <taxon>Agaricomycetidae</taxon>
        <taxon>Agaricales</taxon>
        <taxon>Marasmiineae</taxon>
        <taxon>Omphalotaceae</taxon>
        <taxon>Lentinula</taxon>
    </lineage>
</organism>
<evidence type="ECO:0000256" key="4">
    <source>
        <dbReference type="ARBA" id="ARBA00022679"/>
    </source>
</evidence>
<comment type="catalytic activity">
    <reaction evidence="9 10">
        <text>RNA(n) + a ribonucleoside 5'-triphosphate = RNA(n+1) + diphosphate</text>
        <dbReference type="Rhea" id="RHEA:21248"/>
        <dbReference type="Rhea" id="RHEA-COMP:14527"/>
        <dbReference type="Rhea" id="RHEA-COMP:17342"/>
        <dbReference type="ChEBI" id="CHEBI:33019"/>
        <dbReference type="ChEBI" id="CHEBI:61557"/>
        <dbReference type="ChEBI" id="CHEBI:140395"/>
        <dbReference type="EC" id="2.7.7.6"/>
    </reaction>
</comment>
<feature type="non-terminal residue" evidence="13">
    <location>
        <position position="1"/>
    </location>
</feature>
<keyword evidence="4 10" id="KW-0808">Transferase</keyword>
<comment type="subcellular location">
    <subcellularLocation>
        <location evidence="1">Mitochondrion</location>
    </subcellularLocation>
</comment>
<evidence type="ECO:0000256" key="10">
    <source>
        <dbReference type="RuleBase" id="RU003805"/>
    </source>
</evidence>
<dbReference type="Gene3D" id="1.10.150.20">
    <property type="entry name" value="5' to 3' exonuclease, C-terminal subdomain"/>
    <property type="match status" value="1"/>
</dbReference>
<dbReference type="InterPro" id="IPR002092">
    <property type="entry name" value="DNA-dir_Rpol_phage-type"/>
</dbReference>
<dbReference type="GO" id="GO:0003899">
    <property type="term" value="F:DNA-directed RNA polymerase activity"/>
    <property type="evidence" value="ECO:0007669"/>
    <property type="project" value="UniProtKB-EC"/>
</dbReference>
<dbReference type="Proteomes" id="UP001150266">
    <property type="component" value="Unassembled WGS sequence"/>
</dbReference>
<keyword evidence="14" id="KW-1185">Reference proteome</keyword>
<evidence type="ECO:0000256" key="3">
    <source>
        <dbReference type="ARBA" id="ARBA00022478"/>
    </source>
</evidence>
<dbReference type="EC" id="2.7.7.6" evidence="10"/>
<keyword evidence="8 10" id="KW-0804">Transcription</keyword>
<accession>A0A9W9AHP5</accession>
<name>A0A9W9AHP5_9AGAR</name>
<dbReference type="Pfam" id="PF14700">
    <property type="entry name" value="RPOL_N"/>
    <property type="match status" value="1"/>
</dbReference>
<evidence type="ECO:0000256" key="5">
    <source>
        <dbReference type="ARBA" id="ARBA00022695"/>
    </source>
</evidence>
<dbReference type="PANTHER" id="PTHR10102:SF0">
    <property type="entry name" value="DNA-DIRECTED RNA POLYMERASE, MITOCHONDRIAL"/>
    <property type="match status" value="1"/>
</dbReference>
<feature type="compositionally biased region" description="Acidic residues" evidence="11">
    <location>
        <begin position="1089"/>
        <end position="1102"/>
    </location>
</feature>
<comment type="caution">
    <text evidence="13">The sequence shown here is derived from an EMBL/GenBank/DDBJ whole genome shotgun (WGS) entry which is preliminary data.</text>
</comment>
<feature type="region of interest" description="Disordered" evidence="11">
    <location>
        <begin position="1079"/>
        <end position="1104"/>
    </location>
</feature>
<keyword evidence="6" id="KW-0809">Transit peptide</keyword>
<dbReference type="InterPro" id="IPR024075">
    <property type="entry name" value="DNA-dir_RNA_pol_helix_hairp_sf"/>
</dbReference>
<dbReference type="EMBL" id="JAOTPV010000006">
    <property type="protein sequence ID" value="KAJ4481166.1"/>
    <property type="molecule type" value="Genomic_DNA"/>
</dbReference>
<evidence type="ECO:0000313" key="13">
    <source>
        <dbReference type="EMBL" id="KAJ4481166.1"/>
    </source>
</evidence>
<dbReference type="InterPro" id="IPR029262">
    <property type="entry name" value="RPOL_N"/>
</dbReference>
<evidence type="ECO:0000256" key="11">
    <source>
        <dbReference type="SAM" id="MobiDB-lite"/>
    </source>
</evidence>
<dbReference type="FunFam" id="1.10.287.280:FF:000001">
    <property type="entry name" value="DNA-directed RNA polymerase"/>
    <property type="match status" value="1"/>
</dbReference>
<sequence length="1144" mass="129072">MEAGQEKVEPSAGTYATMLKAWLRFGPDSLHHVSDAGAVRPTDMLPSILSRDIPIESVVADRIFETSDEAAEVIKLLSKAAADLGHTEAITQLGQTEAIGAHYDDVLADVPEVMPVMRKKESSETSIEDEKQETEYEVPFNLSNLRRHLSRVCFARRVLPEDVAARQKLLEDTVYETAMDRLKHESDIFEQLGLDPGHSRQPDIRRWMWDWHTKLQERLKEEIRNIELIEDNKEDRLQLSPYLSLVQPERLSLITIFEIMRLQGSGGVSEGMKTTRALIAVGKAVENEYKAQICKKNNITLPTVGRVGDNGYFSNLGYNSLLERRIVAARHMSDGEAWTAAWTQATRAKIGGILVECLMDVAKVTRTATHKVTNEVLTEVQPAFHHTYEHSRGQKLGVIRLNPVVSERLANDNMRDTIHPRHLPMLVKPKPWLGLKKGGYMFSEVSAMRFKESVEQQSYLNHASELGNVELVYAGLDVLGSTPWQINRKVFDVVLKVWNSGEQLGKLPPAIFADPEPVLPEGADVKTRTTYIHRMKGWTQAKANNHSDRCSVNYKIEIARTFLGDTIYFPHNIDFRGRAYPIPPHLNHIGNDLSRGLLIFAESKPLGERGLRWLQIHLANLYGYDKANFDERVQFVKDNLDDIFDSATKPLEGRRWWTHADDPWQCLGTCIELHAALTSENPIEYESCLPVHQDGTCNGLQHYAALGGDSRGAQQVNLSAGERPSDVYTYVGNMAEEIIKRDITKGEKYAVMLQGKITRKIVKQTVMTTVYGVTFIGAREQIERQLKLTKQFAEEDVWGASAYLAKVVLGCIGDLFTGAKDIQLWLTLCARLISKAIPEDRIAEALAEYRVRKNRKTKSRGRSKKPELPHEFLRKEQMTSVVWTTPLGLPIVQPYRKPNRKQIVTSMQTVYISDPNSLSEVNTMKQASAFPPNFIHSLDATHMMLTALECRTQGLTFAAVHDSYWTHACDIDEMSGIIRDTFIALHSSDVLRKLYDEFIERYRNYKVPLASVHSGVLAKALKQAGTRITATPEQAKSLQSIANLVEVSDTRNSSIQENADSADLRALLVDLAEERKAAKLARESKGTEEHEEEEEEEEEEKANEDLQSIELLGKFVDLVDLLPPLPKKGDFKVEAIKASQYFFS</sequence>
<evidence type="ECO:0000259" key="12">
    <source>
        <dbReference type="SMART" id="SM01311"/>
    </source>
</evidence>
<evidence type="ECO:0000256" key="9">
    <source>
        <dbReference type="ARBA" id="ARBA00048552"/>
    </source>
</evidence>
<keyword evidence="5 10" id="KW-0548">Nucleotidyltransferase</keyword>
<comment type="similarity">
    <text evidence="2 10">Belongs to the phage and mitochondrial RNA polymerase family.</text>
</comment>
<evidence type="ECO:0000256" key="2">
    <source>
        <dbReference type="ARBA" id="ARBA00009493"/>
    </source>
</evidence>
<dbReference type="OrthoDB" id="276422at2759"/>
<dbReference type="GO" id="GO:0034245">
    <property type="term" value="C:mitochondrial DNA-directed RNA polymerase complex"/>
    <property type="evidence" value="ECO:0007669"/>
    <property type="project" value="TreeGrafter"/>
</dbReference>